<dbReference type="PANTHER" id="PTHR43806:SF11">
    <property type="entry name" value="CEREVISIN-RELATED"/>
    <property type="match status" value="1"/>
</dbReference>
<dbReference type="PROSITE" id="PS51257">
    <property type="entry name" value="PROKAR_LIPOPROTEIN"/>
    <property type="match status" value="1"/>
</dbReference>
<dbReference type="InterPro" id="IPR000209">
    <property type="entry name" value="Peptidase_S8/S53_dom"/>
</dbReference>
<dbReference type="Pfam" id="PF22148">
    <property type="entry name" value="Fervidolysin_NPro-like"/>
    <property type="match status" value="1"/>
</dbReference>
<dbReference type="Proteomes" id="UP000632154">
    <property type="component" value="Unassembled WGS sequence"/>
</dbReference>
<proteinExistence type="inferred from homology"/>
<evidence type="ECO:0000259" key="9">
    <source>
        <dbReference type="Pfam" id="PF22148"/>
    </source>
</evidence>
<dbReference type="Gene3D" id="3.30.70.80">
    <property type="entry name" value="Peptidase S8 propeptide/proteinase inhibitor I9"/>
    <property type="match status" value="1"/>
</dbReference>
<dbReference type="InterPro" id="IPR015500">
    <property type="entry name" value="Peptidase_S8_subtilisin-rel"/>
</dbReference>
<dbReference type="Gene3D" id="2.60.120.380">
    <property type="match status" value="2"/>
</dbReference>
<dbReference type="InterPro" id="IPR054399">
    <property type="entry name" value="Fervidolysin-like_N_prodom"/>
</dbReference>
<dbReference type="GO" id="GO:0008233">
    <property type="term" value="F:peptidase activity"/>
    <property type="evidence" value="ECO:0007669"/>
    <property type="project" value="UniProtKB-KW"/>
</dbReference>
<comment type="similarity">
    <text evidence="1 5">Belongs to the peptidase S8 family.</text>
</comment>
<dbReference type="InterPro" id="IPR007280">
    <property type="entry name" value="Peptidase_C_arc/bac"/>
</dbReference>
<evidence type="ECO:0000256" key="1">
    <source>
        <dbReference type="ARBA" id="ARBA00011073"/>
    </source>
</evidence>
<dbReference type="PANTHER" id="PTHR43806">
    <property type="entry name" value="PEPTIDASE S8"/>
    <property type="match status" value="1"/>
</dbReference>
<dbReference type="PROSITE" id="PS00138">
    <property type="entry name" value="SUBTILASE_SER"/>
    <property type="match status" value="1"/>
</dbReference>
<evidence type="ECO:0000256" key="3">
    <source>
        <dbReference type="ARBA" id="ARBA00022801"/>
    </source>
</evidence>
<keyword evidence="11" id="KW-1185">Reference proteome</keyword>
<dbReference type="InterPro" id="IPR022398">
    <property type="entry name" value="Peptidase_S8_His-AS"/>
</dbReference>
<comment type="caution">
    <text evidence="10">The sequence shown here is derived from an EMBL/GenBank/DDBJ whole genome shotgun (WGS) entry which is preliminary data.</text>
</comment>
<accession>A0ABQ3K3C5</accession>
<dbReference type="Gene3D" id="3.40.50.200">
    <property type="entry name" value="Peptidase S8/S53 domain"/>
    <property type="match status" value="1"/>
</dbReference>
<feature type="active site" description="Charge relay system" evidence="5">
    <location>
        <position position="394"/>
    </location>
</feature>
<dbReference type="PRINTS" id="PR00723">
    <property type="entry name" value="SUBTILISIN"/>
</dbReference>
<gene>
    <name evidence="10" type="ORF">GCM10017783_07900</name>
</gene>
<feature type="domain" description="Fervidolysin-like N-terminal prodomain" evidence="9">
    <location>
        <begin position="52"/>
        <end position="115"/>
    </location>
</feature>
<evidence type="ECO:0000256" key="6">
    <source>
        <dbReference type="SAM" id="MobiDB-lite"/>
    </source>
</evidence>
<dbReference type="GO" id="GO:0006508">
    <property type="term" value="P:proteolysis"/>
    <property type="evidence" value="ECO:0007669"/>
    <property type="project" value="UniProtKB-KW"/>
</dbReference>
<dbReference type="Pfam" id="PF00082">
    <property type="entry name" value="Peptidase_S8"/>
    <property type="match status" value="1"/>
</dbReference>
<dbReference type="EMBL" id="BNAL01000006">
    <property type="protein sequence ID" value="GHF98287.1"/>
    <property type="molecule type" value="Genomic_DNA"/>
</dbReference>
<evidence type="ECO:0000259" key="8">
    <source>
        <dbReference type="Pfam" id="PF04151"/>
    </source>
</evidence>
<dbReference type="InterPro" id="IPR037045">
    <property type="entry name" value="S8pro/Inhibitor_I9_sf"/>
</dbReference>
<dbReference type="RefSeq" id="WP_189642378.1">
    <property type="nucleotide sequence ID" value="NZ_BNAL01000006.1"/>
</dbReference>
<name>A0ABQ3K3C5_9DEIO</name>
<evidence type="ECO:0000313" key="10">
    <source>
        <dbReference type="EMBL" id="GHF98287.1"/>
    </source>
</evidence>
<dbReference type="PROSITE" id="PS00137">
    <property type="entry name" value="SUBTILASE_HIS"/>
    <property type="match status" value="1"/>
</dbReference>
<sequence>MNHRQHFAGILGLSLLLASCGQTSTPPLHSAPGPTPTAPGQAVPELDGDRIAHQLIVGLDAGGDLNAVLTALDARLVDRNERLGAVLIEVPQGRSLEKAAGLLRGVAGVRYAEPNYVASKPVQLESQSPLGAQSVYGGLNDPEIGYQWFLRSMKAAEAWKTTTGKGIRIAVADEDIDRHHPDLAANIAYPGYDSPNNTLITPATPHDGMGQHGTWVAGTAAAVGNNGIGGAGVAPDASIVPVTITHSGTGASYWDSARAFVWSVNGPDNLAPGDAGDADTPAGRSGYVDIVNYSFGGDNYSQILREGIEYVLQHGVVFVTSAGNTPTTGSSSGAWVPGVISVAATTATDTRTTFSNRGGHLSVAAPGENIWVPGTRSRINDPSDNTYAYVNGTSFAGPATAGAAALVLAAAAEKDASGAINRVNLTPAQVRHILEDTAHSPTGGYTTDLGYGVVRADRAVDMALNDASNRVEKGASLDMRFVAQSDPSVGIPLVGVTLKGSERRPDQLLYGQSAAGAFVYPSGHTSFYEIDAGDYQLFASGPRPILTGTAPGSSVASVSLSPGERRTLGDQAGVPLAVALPADPYEPNNTPAQATAITYGQGLEAVMGERDTDLYRFSAQAGETAFIGTQTLLGSPDLKVRVLDGSGKELAVNASFRSGLRDAALAFRVPASGQYFAEITDEGVGGAFNTYLVGLTRWKGQAPEQNEAGRVTNDTFGGVDWSKALGTAVGETYEATLATNTDVDTFRLSARAGQTLVIDTLAHESGKPDLMLGLFDAQGQLLASNDDFTGQDSMVTFEVPSDGEYFVAAGSYNAESKGTYTISFMEKPGQ</sequence>
<dbReference type="InterPro" id="IPR050131">
    <property type="entry name" value="Peptidase_S8_subtilisin-like"/>
</dbReference>
<evidence type="ECO:0000256" key="4">
    <source>
        <dbReference type="ARBA" id="ARBA00022825"/>
    </source>
</evidence>
<dbReference type="Pfam" id="PF04151">
    <property type="entry name" value="PPC"/>
    <property type="match status" value="1"/>
</dbReference>
<feature type="active site" description="Charge relay system" evidence="5">
    <location>
        <position position="173"/>
    </location>
</feature>
<dbReference type="InterPro" id="IPR023828">
    <property type="entry name" value="Peptidase_S8_Ser-AS"/>
</dbReference>
<dbReference type="PROSITE" id="PS51892">
    <property type="entry name" value="SUBTILASE"/>
    <property type="match status" value="1"/>
</dbReference>
<organism evidence="10 11">
    <name type="scientific">Deinococcus piscis</name>
    <dbReference type="NCBI Taxonomy" id="394230"/>
    <lineage>
        <taxon>Bacteria</taxon>
        <taxon>Thermotogati</taxon>
        <taxon>Deinococcota</taxon>
        <taxon>Deinococci</taxon>
        <taxon>Deinococcales</taxon>
        <taxon>Deinococcaceae</taxon>
        <taxon>Deinococcus</taxon>
    </lineage>
</organism>
<keyword evidence="4 5" id="KW-0720">Serine protease</keyword>
<feature type="domain" description="Peptidase S8/S53" evidence="7">
    <location>
        <begin position="164"/>
        <end position="452"/>
    </location>
</feature>
<dbReference type="SUPFAM" id="SSF52743">
    <property type="entry name" value="Subtilisin-like"/>
    <property type="match status" value="1"/>
</dbReference>
<feature type="domain" description="Peptidase C-terminal archaeal/bacterial" evidence="8">
    <location>
        <begin position="742"/>
        <end position="808"/>
    </location>
</feature>
<evidence type="ECO:0000259" key="7">
    <source>
        <dbReference type="Pfam" id="PF00082"/>
    </source>
</evidence>
<keyword evidence="3 5" id="KW-0378">Hydrolase</keyword>
<feature type="region of interest" description="Disordered" evidence="6">
    <location>
        <begin position="25"/>
        <end position="44"/>
    </location>
</feature>
<evidence type="ECO:0000313" key="11">
    <source>
        <dbReference type="Proteomes" id="UP000632154"/>
    </source>
</evidence>
<evidence type="ECO:0000256" key="2">
    <source>
        <dbReference type="ARBA" id="ARBA00022670"/>
    </source>
</evidence>
<dbReference type="InterPro" id="IPR036852">
    <property type="entry name" value="Peptidase_S8/S53_dom_sf"/>
</dbReference>
<feature type="active site" description="Charge relay system" evidence="5">
    <location>
        <position position="212"/>
    </location>
</feature>
<evidence type="ECO:0000256" key="5">
    <source>
        <dbReference type="PROSITE-ProRule" id="PRU01240"/>
    </source>
</evidence>
<protein>
    <submittedName>
        <fullName evidence="10">Subtilase-type serine protease</fullName>
    </submittedName>
</protein>
<keyword evidence="2 5" id="KW-0645">Protease</keyword>
<reference evidence="11" key="1">
    <citation type="journal article" date="2019" name="Int. J. Syst. Evol. Microbiol.">
        <title>The Global Catalogue of Microorganisms (GCM) 10K type strain sequencing project: providing services to taxonomists for standard genome sequencing and annotation.</title>
        <authorList>
            <consortium name="The Broad Institute Genomics Platform"/>
            <consortium name="The Broad Institute Genome Sequencing Center for Infectious Disease"/>
            <person name="Wu L."/>
            <person name="Ma J."/>
        </authorList>
    </citation>
    <scope>NUCLEOTIDE SEQUENCE [LARGE SCALE GENOMIC DNA]</scope>
    <source>
        <strain evidence="11">CGMCC 1.18439</strain>
    </source>
</reference>